<dbReference type="SMART" id="SM00387">
    <property type="entry name" value="HATPase_c"/>
    <property type="match status" value="1"/>
</dbReference>
<dbReference type="OrthoDB" id="3217947at2"/>
<evidence type="ECO:0000256" key="6">
    <source>
        <dbReference type="ARBA" id="ARBA00022777"/>
    </source>
</evidence>
<dbReference type="SUPFAM" id="SSF55874">
    <property type="entry name" value="ATPase domain of HSP90 chaperone/DNA topoisomerase II/histidine kinase"/>
    <property type="match status" value="1"/>
</dbReference>
<feature type="domain" description="Histidine kinase/HSP90-like ATPase" evidence="11">
    <location>
        <begin position="514"/>
        <end position="604"/>
    </location>
</feature>
<keyword evidence="8" id="KW-0902">Two-component regulatory system</keyword>
<evidence type="ECO:0000256" key="2">
    <source>
        <dbReference type="ARBA" id="ARBA00012438"/>
    </source>
</evidence>
<feature type="transmembrane region" description="Helical" evidence="10">
    <location>
        <begin position="304"/>
        <end position="333"/>
    </location>
</feature>
<dbReference type="EC" id="2.7.13.3" evidence="2"/>
<dbReference type="InterPro" id="IPR011712">
    <property type="entry name" value="Sig_transdc_His_kin_sub3_dim/P"/>
</dbReference>
<evidence type="ECO:0000256" key="5">
    <source>
        <dbReference type="ARBA" id="ARBA00022741"/>
    </source>
</evidence>
<dbReference type="InterPro" id="IPR050482">
    <property type="entry name" value="Sensor_HK_TwoCompSys"/>
</dbReference>
<dbReference type="GO" id="GO:0016020">
    <property type="term" value="C:membrane"/>
    <property type="evidence" value="ECO:0007669"/>
    <property type="project" value="InterPro"/>
</dbReference>
<keyword evidence="10" id="KW-1133">Transmembrane helix</keyword>
<keyword evidence="10" id="KW-0472">Membrane</keyword>
<evidence type="ECO:0000259" key="11">
    <source>
        <dbReference type="SMART" id="SM00387"/>
    </source>
</evidence>
<dbReference type="PANTHER" id="PTHR24421:SF10">
    <property type="entry name" value="NITRATE_NITRITE SENSOR PROTEIN NARQ"/>
    <property type="match status" value="1"/>
</dbReference>
<comment type="catalytic activity">
    <reaction evidence="1">
        <text>ATP + protein L-histidine = ADP + protein N-phospho-L-histidine.</text>
        <dbReference type="EC" id="2.7.13.3"/>
    </reaction>
</comment>
<keyword evidence="6" id="KW-0418">Kinase</keyword>
<protein>
    <recommendedName>
        <fullName evidence="2">histidine kinase</fullName>
        <ecNumber evidence="2">2.7.13.3</ecNumber>
    </recommendedName>
</protein>
<evidence type="ECO:0000313" key="12">
    <source>
        <dbReference type="EMBL" id="TNC40502.1"/>
    </source>
</evidence>
<evidence type="ECO:0000256" key="10">
    <source>
        <dbReference type="SAM" id="Phobius"/>
    </source>
</evidence>
<dbReference type="Proteomes" id="UP000306740">
    <property type="component" value="Unassembled WGS sequence"/>
</dbReference>
<dbReference type="GO" id="GO:0000155">
    <property type="term" value="F:phosphorelay sensor kinase activity"/>
    <property type="evidence" value="ECO:0007669"/>
    <property type="project" value="InterPro"/>
</dbReference>
<organism evidence="12 14">
    <name type="scientific">Mumia zhuanghuii</name>
    <dbReference type="NCBI Taxonomy" id="2585211"/>
    <lineage>
        <taxon>Bacteria</taxon>
        <taxon>Bacillati</taxon>
        <taxon>Actinomycetota</taxon>
        <taxon>Actinomycetes</taxon>
        <taxon>Propionibacteriales</taxon>
        <taxon>Nocardioidaceae</taxon>
        <taxon>Mumia</taxon>
    </lineage>
</organism>
<dbReference type="Gene3D" id="1.20.5.1930">
    <property type="match status" value="1"/>
</dbReference>
<proteinExistence type="predicted"/>
<dbReference type="EMBL" id="VDFR01000057">
    <property type="protein sequence ID" value="TNC46299.1"/>
    <property type="molecule type" value="Genomic_DNA"/>
</dbReference>
<evidence type="ECO:0000256" key="7">
    <source>
        <dbReference type="ARBA" id="ARBA00022840"/>
    </source>
</evidence>
<feature type="transmembrane region" description="Helical" evidence="10">
    <location>
        <begin position="46"/>
        <end position="66"/>
    </location>
</feature>
<keyword evidence="5" id="KW-0547">Nucleotide-binding</keyword>
<evidence type="ECO:0000256" key="9">
    <source>
        <dbReference type="SAM" id="MobiDB-lite"/>
    </source>
</evidence>
<dbReference type="EMBL" id="VDFR01000109">
    <property type="protein sequence ID" value="TNC40502.1"/>
    <property type="molecule type" value="Genomic_DNA"/>
</dbReference>
<accession>A0A5C4MEC4</accession>
<feature type="region of interest" description="Disordered" evidence="9">
    <location>
        <begin position="608"/>
        <end position="628"/>
    </location>
</feature>
<feature type="transmembrane region" description="Helical" evidence="10">
    <location>
        <begin position="86"/>
        <end position="108"/>
    </location>
</feature>
<feature type="transmembrane region" description="Helical" evidence="10">
    <location>
        <begin position="114"/>
        <end position="137"/>
    </location>
</feature>
<dbReference type="Pfam" id="PF07730">
    <property type="entry name" value="HisKA_3"/>
    <property type="match status" value="1"/>
</dbReference>
<dbReference type="InterPro" id="IPR036890">
    <property type="entry name" value="HATPase_C_sf"/>
</dbReference>
<gene>
    <name evidence="13" type="ORF">FHE65_12730</name>
    <name evidence="12" type="ORF">FHE65_23085</name>
</gene>
<evidence type="ECO:0000313" key="14">
    <source>
        <dbReference type="Proteomes" id="UP000306740"/>
    </source>
</evidence>
<dbReference type="AlphaFoldDB" id="A0A5C4MEC4"/>
<keyword evidence="3" id="KW-0597">Phosphoprotein</keyword>
<evidence type="ECO:0000256" key="4">
    <source>
        <dbReference type="ARBA" id="ARBA00022679"/>
    </source>
</evidence>
<comment type="caution">
    <text evidence="12">The sequence shown here is derived from an EMBL/GenBank/DDBJ whole genome shotgun (WGS) entry which is preliminary data.</text>
</comment>
<feature type="transmembrane region" description="Helical" evidence="10">
    <location>
        <begin position="364"/>
        <end position="383"/>
    </location>
</feature>
<sequence length="628" mass="66180">MGSAVVPFWRAWLPVVCTMWAAGWLWGDPLEQAVIVPLVAVGSYVGVRRVVPGALIVLLAEVAVVVRDIPPDNPAVLLSGITLTFLLGRLTTIRAGVPVIGCFLVTIAATEMPFAGHVIGMAVQLVVWGLGIALQHVDRTVDEARSRSRAWQAGDMETWVSRVVAAERRRMELDVLATLRGSVAAIREIVLATGGRVDVGALQSVHGLAQTTIGDLRTLLVSLRSPEPASPASADQADDRGRLSRARWRADIALTLAVAAVAATDTVIVGRVFPDVGLMAWLALVCVVALPWRRVSPGRACLGATVPFVVAAATGTDLVLGLATLTTVGLLAWSAVAAADRRTWAACALLGATVVLAPTHPDTIYPLVTGSLVAFVAVASFAWHHVVRDGERATSTARAYEEAVWGQAEPMLVAVGRGLARDLHDDVSRMIGVVAVHAEAAVALAETDPVRAQRSMDVVVDAASRADVELERLCRVLYDERAGEADPWDRLLADADALGLRVDARIDVPVADLAATSAARHVVAEALANAAKHAPGAHVSLRVRRIGGEVCVSVVDDGGHRPRSEPPGTGFGLLTQAELVERAGGRMWAAPAGTGFSVHARIPVRAQSVGERATPQAVPRATREEIGR</sequence>
<keyword evidence="10" id="KW-0812">Transmembrane</keyword>
<reference evidence="12 14" key="1">
    <citation type="submission" date="2019-05" db="EMBL/GenBank/DDBJ databases">
        <title>Mumia sp. nov., isolated from the intestinal contents of plateau pika (Ochotona curzoniae) in the Qinghai-Tibet plateau of China.</title>
        <authorList>
            <person name="Tian Z."/>
        </authorList>
    </citation>
    <scope>NUCLEOTIDE SEQUENCE [LARGE SCALE GENOMIC DNA]</scope>
    <source>
        <strain evidence="14">527</strain>
        <strain evidence="12">Z527</strain>
    </source>
</reference>
<dbReference type="InterPro" id="IPR003594">
    <property type="entry name" value="HATPase_dom"/>
</dbReference>
<evidence type="ECO:0000256" key="8">
    <source>
        <dbReference type="ARBA" id="ARBA00023012"/>
    </source>
</evidence>
<evidence type="ECO:0000313" key="13">
    <source>
        <dbReference type="EMBL" id="TNC46299.1"/>
    </source>
</evidence>
<feature type="transmembrane region" description="Helical" evidence="10">
    <location>
        <begin position="252"/>
        <end position="270"/>
    </location>
</feature>
<dbReference type="Gene3D" id="3.30.565.10">
    <property type="entry name" value="Histidine kinase-like ATPase, C-terminal domain"/>
    <property type="match status" value="1"/>
</dbReference>
<dbReference type="GO" id="GO:0046983">
    <property type="term" value="F:protein dimerization activity"/>
    <property type="evidence" value="ECO:0007669"/>
    <property type="project" value="InterPro"/>
</dbReference>
<dbReference type="Pfam" id="PF02518">
    <property type="entry name" value="HATPase_c"/>
    <property type="match status" value="1"/>
</dbReference>
<dbReference type="RefSeq" id="WP_139105957.1">
    <property type="nucleotide sequence ID" value="NZ_VDFR01000057.1"/>
</dbReference>
<dbReference type="PANTHER" id="PTHR24421">
    <property type="entry name" value="NITRATE/NITRITE SENSOR PROTEIN NARX-RELATED"/>
    <property type="match status" value="1"/>
</dbReference>
<keyword evidence="4" id="KW-0808">Transferase</keyword>
<name>A0A5C4MEC4_9ACTN</name>
<keyword evidence="7" id="KW-0067">ATP-binding</keyword>
<evidence type="ECO:0000256" key="1">
    <source>
        <dbReference type="ARBA" id="ARBA00000085"/>
    </source>
</evidence>
<dbReference type="CDD" id="cd16917">
    <property type="entry name" value="HATPase_UhpB-NarQ-NarX-like"/>
    <property type="match status" value="1"/>
</dbReference>
<feature type="transmembrane region" description="Helical" evidence="10">
    <location>
        <begin position="7"/>
        <end position="26"/>
    </location>
</feature>
<evidence type="ECO:0000256" key="3">
    <source>
        <dbReference type="ARBA" id="ARBA00022553"/>
    </source>
</evidence>
<dbReference type="GO" id="GO:0005524">
    <property type="term" value="F:ATP binding"/>
    <property type="evidence" value="ECO:0007669"/>
    <property type="project" value="UniProtKB-KW"/>
</dbReference>